<evidence type="ECO:0008006" key="4">
    <source>
        <dbReference type="Google" id="ProtNLM"/>
    </source>
</evidence>
<protein>
    <recommendedName>
        <fullName evidence="4">Reverse transcriptase domain-containing protein</fullName>
    </recommendedName>
</protein>
<dbReference type="InterPro" id="IPR043502">
    <property type="entry name" value="DNA/RNA_pol_sf"/>
</dbReference>
<dbReference type="SUPFAM" id="SSF56672">
    <property type="entry name" value="DNA/RNA polymerases"/>
    <property type="match status" value="1"/>
</dbReference>
<evidence type="ECO:0000256" key="1">
    <source>
        <dbReference type="SAM" id="MobiDB-lite"/>
    </source>
</evidence>
<gene>
    <name evidence="2" type="ORF">OUZ56_011486</name>
</gene>
<sequence>MVVLDVLCWGKIVAVVKDTGVVVFVCSPKLVKTLGITVTPRRANHLVSIGGKKIQLGGAAMLLVSDGKMSVEGEALLLGGDINLLLGKDILEKQATRMKNGALPEIFIGDIAIGALVEEATEEAPKLVIQQGCWVPPRSMKMVASRPLDLKGQREDPGGVSGIWRLLFVARRPTRTVYGGRAYNRHRVGPTDSATTQCSSMEGEDHYRRSVQRNGESRSYRTLEQSMGSGCGPVSISDVYPPPRIEGTLVRLEGAAFISIMDLQSGYWQVPIRERNRTKRRFSQRMGYTSLRRLVDGFVKIARPLDDLVGENEIYLGSGGRGKFRVAKESVNGSCAVGRITPG</sequence>
<dbReference type="InterPro" id="IPR043128">
    <property type="entry name" value="Rev_trsase/Diguanyl_cyclase"/>
</dbReference>
<dbReference type="Gene3D" id="3.30.70.270">
    <property type="match status" value="1"/>
</dbReference>
<name>A0ABQ9Z092_9CRUS</name>
<accession>A0ABQ9Z092</accession>
<dbReference type="Gene3D" id="3.10.10.10">
    <property type="entry name" value="HIV Type 1 Reverse Transcriptase, subunit A, domain 1"/>
    <property type="match status" value="1"/>
</dbReference>
<organism evidence="2 3">
    <name type="scientific">Daphnia magna</name>
    <dbReference type="NCBI Taxonomy" id="35525"/>
    <lineage>
        <taxon>Eukaryota</taxon>
        <taxon>Metazoa</taxon>
        <taxon>Ecdysozoa</taxon>
        <taxon>Arthropoda</taxon>
        <taxon>Crustacea</taxon>
        <taxon>Branchiopoda</taxon>
        <taxon>Diplostraca</taxon>
        <taxon>Cladocera</taxon>
        <taxon>Anomopoda</taxon>
        <taxon>Daphniidae</taxon>
        <taxon>Daphnia</taxon>
    </lineage>
</organism>
<evidence type="ECO:0000313" key="2">
    <source>
        <dbReference type="EMBL" id="KAK4006332.1"/>
    </source>
</evidence>
<proteinExistence type="predicted"/>
<keyword evidence="3" id="KW-1185">Reference proteome</keyword>
<comment type="caution">
    <text evidence="2">The sequence shown here is derived from an EMBL/GenBank/DDBJ whole genome shotgun (WGS) entry which is preliminary data.</text>
</comment>
<feature type="region of interest" description="Disordered" evidence="1">
    <location>
        <begin position="188"/>
        <end position="217"/>
    </location>
</feature>
<dbReference type="EMBL" id="JAOYFB010000002">
    <property type="protein sequence ID" value="KAK4006332.1"/>
    <property type="molecule type" value="Genomic_DNA"/>
</dbReference>
<evidence type="ECO:0000313" key="3">
    <source>
        <dbReference type="Proteomes" id="UP001234178"/>
    </source>
</evidence>
<dbReference type="Proteomes" id="UP001234178">
    <property type="component" value="Unassembled WGS sequence"/>
</dbReference>
<reference evidence="2 3" key="1">
    <citation type="journal article" date="2023" name="Nucleic Acids Res.">
        <title>The hologenome of Daphnia magna reveals possible DNA methylation and microbiome-mediated evolution of the host genome.</title>
        <authorList>
            <person name="Chaturvedi A."/>
            <person name="Li X."/>
            <person name="Dhandapani V."/>
            <person name="Marshall H."/>
            <person name="Kissane S."/>
            <person name="Cuenca-Cambronero M."/>
            <person name="Asole G."/>
            <person name="Calvet F."/>
            <person name="Ruiz-Romero M."/>
            <person name="Marangio P."/>
            <person name="Guigo R."/>
            <person name="Rago D."/>
            <person name="Mirbahai L."/>
            <person name="Eastwood N."/>
            <person name="Colbourne J.K."/>
            <person name="Zhou J."/>
            <person name="Mallon E."/>
            <person name="Orsini L."/>
        </authorList>
    </citation>
    <scope>NUCLEOTIDE SEQUENCE [LARGE SCALE GENOMIC DNA]</scope>
    <source>
        <strain evidence="2">LRV0_1</strain>
    </source>
</reference>